<accession>A0A8U0MN58</accession>
<gene>
    <name evidence="10" type="primary">LOC101688444</name>
</gene>
<keyword evidence="4" id="KW-0862">Zinc</keyword>
<dbReference type="InterPro" id="IPR036291">
    <property type="entry name" value="NAD(P)-bd_dom_sf"/>
</dbReference>
<evidence type="ECO:0000256" key="4">
    <source>
        <dbReference type="ARBA" id="ARBA00022833"/>
    </source>
</evidence>
<dbReference type="GO" id="GO:0005829">
    <property type="term" value="C:cytosol"/>
    <property type="evidence" value="ECO:0007669"/>
    <property type="project" value="TreeGrafter"/>
</dbReference>
<reference evidence="10" key="1">
    <citation type="submission" date="2025-08" db="UniProtKB">
        <authorList>
            <consortium name="RefSeq"/>
        </authorList>
    </citation>
    <scope>IDENTIFICATION</scope>
    <source>
        <tissue evidence="10">Brain</tissue>
    </source>
</reference>
<dbReference type="InterPro" id="IPR002328">
    <property type="entry name" value="ADH_Zn_CS"/>
</dbReference>
<dbReference type="Pfam" id="PF08240">
    <property type="entry name" value="ADH_N"/>
    <property type="match status" value="1"/>
</dbReference>
<evidence type="ECO:0000256" key="3">
    <source>
        <dbReference type="ARBA" id="ARBA00022723"/>
    </source>
</evidence>
<keyword evidence="7" id="KW-0520">NAD</keyword>
<evidence type="ECO:0000256" key="7">
    <source>
        <dbReference type="ARBA" id="ARBA00023027"/>
    </source>
</evidence>
<dbReference type="Gene3D" id="3.90.180.10">
    <property type="entry name" value="Medium-chain alcohol dehydrogenases, catalytic domain"/>
    <property type="match status" value="1"/>
</dbReference>
<keyword evidence="5" id="KW-0007">Acetylation</keyword>
<evidence type="ECO:0000256" key="6">
    <source>
        <dbReference type="ARBA" id="ARBA00023002"/>
    </source>
</evidence>
<dbReference type="CDD" id="cd08299">
    <property type="entry name" value="alcohol_DH_class_I_II_IV"/>
    <property type="match status" value="1"/>
</dbReference>
<sequence>MSTAGKVIKCKAAVLWEIKKPFSIEEVEVAPPKAHEVRIKMVASGICRSDDHVVSGTLVTPLPIILGHEAAGIVESIGEGVTTVKPGDKVIPLFTPQCGKCSVCKHPQGNLCLKNDLSKPRGFMQDGTTRFICRGKPIHHFISTSTFSQYTVVDETAVVKVDAAAPLEKVCLIGCGFSTGYGSAVNVAKVTQGSTCVVFGLGGVGLSVIIGCKAAGAARIIGVDINKDKFAKAKQVAALSCCQESYGVSVIVGVPPNSQNLSMNPMFLLTGRTWKGAIFGGFKSKDSVPKLVADFMAKKFPLDPLITHVLPFEKINEGFDLLRSGKSIRTILTF</sequence>
<dbReference type="AlphaFoldDB" id="A0A8U0MN58"/>
<name>A0A8U0MN58_MUSPF</name>
<protein>
    <recommendedName>
        <fullName evidence="2">alcohol dehydrogenase</fullName>
        <ecNumber evidence="2">1.1.1.1</ecNumber>
    </recommendedName>
</protein>
<dbReference type="InterPro" id="IPR020843">
    <property type="entry name" value="ER"/>
</dbReference>
<dbReference type="GeneID" id="101688444"/>
<evidence type="ECO:0000256" key="2">
    <source>
        <dbReference type="ARBA" id="ARBA00013190"/>
    </source>
</evidence>
<dbReference type="SUPFAM" id="SSF50129">
    <property type="entry name" value="GroES-like"/>
    <property type="match status" value="2"/>
</dbReference>
<dbReference type="GO" id="GO:0004745">
    <property type="term" value="F:all-trans-retinol dehydrogenase (NAD+) activity"/>
    <property type="evidence" value="ECO:0007669"/>
    <property type="project" value="TreeGrafter"/>
</dbReference>
<evidence type="ECO:0000259" key="8">
    <source>
        <dbReference type="SMART" id="SM00829"/>
    </source>
</evidence>
<dbReference type="GO" id="GO:0008270">
    <property type="term" value="F:zinc ion binding"/>
    <property type="evidence" value="ECO:0007669"/>
    <property type="project" value="InterPro"/>
</dbReference>
<comment type="cofactor">
    <cofactor evidence="1">
        <name>Zn(2+)</name>
        <dbReference type="ChEBI" id="CHEBI:29105"/>
    </cofactor>
</comment>
<keyword evidence="9" id="KW-1185">Reference proteome</keyword>
<dbReference type="GO" id="GO:0042572">
    <property type="term" value="P:retinol metabolic process"/>
    <property type="evidence" value="ECO:0007669"/>
    <property type="project" value="TreeGrafter"/>
</dbReference>
<dbReference type="InterPro" id="IPR011032">
    <property type="entry name" value="GroES-like_sf"/>
</dbReference>
<dbReference type="InterPro" id="IPR013154">
    <property type="entry name" value="ADH-like_N"/>
</dbReference>
<dbReference type="EC" id="1.1.1.1" evidence="2"/>
<dbReference type="SMART" id="SM00829">
    <property type="entry name" value="PKS_ER"/>
    <property type="match status" value="1"/>
</dbReference>
<dbReference type="Gene3D" id="3.40.50.720">
    <property type="entry name" value="NAD(P)-binding Rossmann-like Domain"/>
    <property type="match status" value="2"/>
</dbReference>
<keyword evidence="6" id="KW-0560">Oxidoreductase</keyword>
<dbReference type="GO" id="GO:0042573">
    <property type="term" value="P:retinoic acid metabolic process"/>
    <property type="evidence" value="ECO:0007669"/>
    <property type="project" value="TreeGrafter"/>
</dbReference>
<evidence type="ECO:0000313" key="10">
    <source>
        <dbReference type="RefSeq" id="XP_004748245.1"/>
    </source>
</evidence>
<dbReference type="RefSeq" id="XP_004748245.1">
    <property type="nucleotide sequence ID" value="XM_004748188.3"/>
</dbReference>
<dbReference type="PROSITE" id="PS00059">
    <property type="entry name" value="ADH_ZINC"/>
    <property type="match status" value="1"/>
</dbReference>
<evidence type="ECO:0000256" key="5">
    <source>
        <dbReference type="ARBA" id="ARBA00022990"/>
    </source>
</evidence>
<organism evidence="9 10">
    <name type="scientific">Mustela putorius furo</name>
    <name type="common">European domestic ferret</name>
    <name type="synonym">Mustela furo</name>
    <dbReference type="NCBI Taxonomy" id="9669"/>
    <lineage>
        <taxon>Eukaryota</taxon>
        <taxon>Metazoa</taxon>
        <taxon>Chordata</taxon>
        <taxon>Craniata</taxon>
        <taxon>Vertebrata</taxon>
        <taxon>Euteleostomi</taxon>
        <taxon>Mammalia</taxon>
        <taxon>Eutheria</taxon>
        <taxon>Laurasiatheria</taxon>
        <taxon>Carnivora</taxon>
        <taxon>Caniformia</taxon>
        <taxon>Musteloidea</taxon>
        <taxon>Mustelidae</taxon>
        <taxon>Mustelinae</taxon>
        <taxon>Mustela</taxon>
    </lineage>
</organism>
<dbReference type="SUPFAM" id="SSF51735">
    <property type="entry name" value="NAD(P)-binding Rossmann-fold domains"/>
    <property type="match status" value="1"/>
</dbReference>
<evidence type="ECO:0000313" key="9">
    <source>
        <dbReference type="Proteomes" id="UP000000715"/>
    </source>
</evidence>
<dbReference type="Proteomes" id="UP000000715">
    <property type="component" value="Unplaced"/>
</dbReference>
<dbReference type="OrthoDB" id="417550at2759"/>
<dbReference type="FunFam" id="3.90.180.10:FF:000001">
    <property type="entry name" value="S-(hydroxymethyl)glutathione dehydrogenase"/>
    <property type="match status" value="1"/>
</dbReference>
<proteinExistence type="predicted"/>
<evidence type="ECO:0000256" key="1">
    <source>
        <dbReference type="ARBA" id="ARBA00001947"/>
    </source>
</evidence>
<feature type="domain" description="Enoyl reductase (ER)" evidence="8">
    <location>
        <begin position="23"/>
        <end position="332"/>
    </location>
</feature>
<dbReference type="PANTHER" id="PTHR43880:SF1">
    <property type="entry name" value="ALCOHOL DEHYDROGENASE 1A"/>
    <property type="match status" value="1"/>
</dbReference>
<dbReference type="PANTHER" id="PTHR43880">
    <property type="entry name" value="ALCOHOL DEHYDROGENASE"/>
    <property type="match status" value="1"/>
</dbReference>
<keyword evidence="3" id="KW-0479">Metal-binding</keyword>